<comment type="caution">
    <text evidence="3">The sequence shown here is derived from an EMBL/GenBank/DDBJ whole genome shotgun (WGS) entry which is preliminary data.</text>
</comment>
<evidence type="ECO:0000256" key="1">
    <source>
        <dbReference type="ARBA" id="ARBA00023015"/>
    </source>
</evidence>
<keyword evidence="1" id="KW-0805">Transcription regulation</keyword>
<dbReference type="SUPFAM" id="SSF46894">
    <property type="entry name" value="C-terminal effector domain of the bipartite response regulators"/>
    <property type="match status" value="1"/>
</dbReference>
<dbReference type="AlphaFoldDB" id="A0A3N5CDQ7"/>
<evidence type="ECO:0000313" key="3">
    <source>
        <dbReference type="EMBL" id="RPF58322.1"/>
    </source>
</evidence>
<protein>
    <submittedName>
        <fullName evidence="3">DNA-directed RNA polymerase specialized sigma24 family protein</fullName>
    </submittedName>
</protein>
<gene>
    <name evidence="3" type="ORF">EDD62_0966</name>
</gene>
<dbReference type="GO" id="GO:0003677">
    <property type="term" value="F:DNA binding"/>
    <property type="evidence" value="ECO:0007669"/>
    <property type="project" value="InterPro"/>
</dbReference>
<keyword evidence="2" id="KW-0804">Transcription</keyword>
<keyword evidence="3" id="KW-0240">DNA-directed RNA polymerase</keyword>
<name>A0A3N5CDQ7_9BACL</name>
<evidence type="ECO:0000313" key="4">
    <source>
        <dbReference type="Proteomes" id="UP000277108"/>
    </source>
</evidence>
<dbReference type="GO" id="GO:0000428">
    <property type="term" value="C:DNA-directed RNA polymerase complex"/>
    <property type="evidence" value="ECO:0007669"/>
    <property type="project" value="UniProtKB-KW"/>
</dbReference>
<keyword evidence="4" id="KW-1185">Reference proteome</keyword>
<dbReference type="EMBL" id="RKRK01000002">
    <property type="protein sequence ID" value="RPF58322.1"/>
    <property type="molecule type" value="Genomic_DNA"/>
</dbReference>
<proteinExistence type="predicted"/>
<evidence type="ECO:0000256" key="2">
    <source>
        <dbReference type="ARBA" id="ARBA00023163"/>
    </source>
</evidence>
<dbReference type="GO" id="GO:0006355">
    <property type="term" value="P:regulation of DNA-templated transcription"/>
    <property type="evidence" value="ECO:0007669"/>
    <property type="project" value="InterPro"/>
</dbReference>
<dbReference type="InterPro" id="IPR016032">
    <property type="entry name" value="Sig_transdc_resp-reg_C-effctor"/>
</dbReference>
<accession>A0A3N5CDQ7</accession>
<sequence>MQYDRYIHYLIHKYKLYYDAEDAYQQLSIDLYLLTLKYDDTKDFDQYIKYQLNFKAIDYTRKTVKYYERHMLSDKHIEISKEDDDSLWLIDAHHLLNEYEYTWLNYALQGLSVQQMSQLMNKSESSIKGYRQNARLKLKPL</sequence>
<dbReference type="Proteomes" id="UP000277108">
    <property type="component" value="Unassembled WGS sequence"/>
</dbReference>
<organism evidence="3 4">
    <name type="scientific">Abyssicoccus albus</name>
    <dbReference type="NCBI Taxonomy" id="1817405"/>
    <lineage>
        <taxon>Bacteria</taxon>
        <taxon>Bacillati</taxon>
        <taxon>Bacillota</taxon>
        <taxon>Bacilli</taxon>
        <taxon>Bacillales</taxon>
        <taxon>Abyssicoccaceae</taxon>
    </lineage>
</organism>
<reference evidence="3 4" key="1">
    <citation type="submission" date="2018-11" db="EMBL/GenBank/DDBJ databases">
        <title>Genomic Encyclopedia of Type Strains, Phase IV (KMG-IV): sequencing the most valuable type-strain genomes for metagenomic binning, comparative biology and taxonomic classification.</title>
        <authorList>
            <person name="Goeker M."/>
        </authorList>
    </citation>
    <scope>NUCLEOTIDE SEQUENCE [LARGE SCALE GENOMIC DNA]</scope>
    <source>
        <strain evidence="3 4">DSM 29158</strain>
    </source>
</reference>